<dbReference type="Gene3D" id="3.90.180.10">
    <property type="entry name" value="Medium-chain alcohol dehydrogenases, catalytic domain"/>
    <property type="match status" value="1"/>
</dbReference>
<protein>
    <submittedName>
        <fullName evidence="4">Zinc-binding dehydrogenase</fullName>
    </submittedName>
</protein>
<dbReference type="GO" id="GO:0046872">
    <property type="term" value="F:metal ion binding"/>
    <property type="evidence" value="ECO:0007669"/>
    <property type="project" value="UniProtKB-KW"/>
</dbReference>
<dbReference type="Gene3D" id="3.40.50.720">
    <property type="entry name" value="NAD(P)-binding Rossmann-like Domain"/>
    <property type="match status" value="1"/>
</dbReference>
<dbReference type="GO" id="GO:0016616">
    <property type="term" value="F:oxidoreductase activity, acting on the CH-OH group of donors, NAD or NADP as acceptor"/>
    <property type="evidence" value="ECO:0007669"/>
    <property type="project" value="InterPro"/>
</dbReference>
<gene>
    <name evidence="4" type="ORF">GXP67_06000</name>
</gene>
<reference evidence="4 5" key="1">
    <citation type="submission" date="2020-01" db="EMBL/GenBank/DDBJ databases">
        <authorList>
            <person name="Kim M.K."/>
        </authorList>
    </citation>
    <scope>NUCLEOTIDE SEQUENCE [LARGE SCALE GENOMIC DNA]</scope>
    <source>
        <strain evidence="4 5">172606-1</strain>
    </source>
</reference>
<evidence type="ECO:0000256" key="3">
    <source>
        <dbReference type="ARBA" id="ARBA00023002"/>
    </source>
</evidence>
<keyword evidence="3" id="KW-0560">Oxidoreductase</keyword>
<dbReference type="AlphaFoldDB" id="A0A6C0GES0"/>
<evidence type="ECO:0000256" key="2">
    <source>
        <dbReference type="ARBA" id="ARBA00022833"/>
    </source>
</evidence>
<dbReference type="RefSeq" id="WP_162442306.1">
    <property type="nucleotide sequence ID" value="NZ_CP048222.1"/>
</dbReference>
<keyword evidence="2" id="KW-0862">Zinc</keyword>
<organism evidence="4 5">
    <name type="scientific">Rhodocytophaga rosea</name>
    <dbReference type="NCBI Taxonomy" id="2704465"/>
    <lineage>
        <taxon>Bacteria</taxon>
        <taxon>Pseudomonadati</taxon>
        <taxon>Bacteroidota</taxon>
        <taxon>Cytophagia</taxon>
        <taxon>Cytophagales</taxon>
        <taxon>Rhodocytophagaceae</taxon>
        <taxon>Rhodocytophaga</taxon>
    </lineage>
</organism>
<dbReference type="InterPro" id="IPR036291">
    <property type="entry name" value="NAD(P)-bd_dom_sf"/>
</dbReference>
<dbReference type="PANTHER" id="PTHR42683">
    <property type="entry name" value="ALDEHYDE REDUCTASE"/>
    <property type="match status" value="1"/>
</dbReference>
<dbReference type="EMBL" id="CP048222">
    <property type="protein sequence ID" value="QHT66242.1"/>
    <property type="molecule type" value="Genomic_DNA"/>
</dbReference>
<sequence>MIHQLGAQYIDSSTLDSQAELHRKFDFILSTVNADFQLDTYLKMLKTQGKLCLVAQPPNKLSMSAGLLYDYAQRTIYGNYTGSRQAMMNMLAFAADHAIESRVEVIPFSQMNEAIERVKGGKVAMRVVLEQEK</sequence>
<evidence type="ECO:0000256" key="1">
    <source>
        <dbReference type="ARBA" id="ARBA00022723"/>
    </source>
</evidence>
<evidence type="ECO:0000313" key="4">
    <source>
        <dbReference type="EMBL" id="QHT66242.1"/>
    </source>
</evidence>
<keyword evidence="5" id="KW-1185">Reference proteome</keyword>
<dbReference type="Proteomes" id="UP000480178">
    <property type="component" value="Chromosome"/>
</dbReference>
<dbReference type="SUPFAM" id="SSF51735">
    <property type="entry name" value="NAD(P)-binding Rossmann-fold domains"/>
    <property type="match status" value="1"/>
</dbReference>
<proteinExistence type="predicted"/>
<name>A0A6C0GES0_9BACT</name>
<dbReference type="Pfam" id="PF13602">
    <property type="entry name" value="ADH_zinc_N_2"/>
    <property type="match status" value="1"/>
</dbReference>
<dbReference type="InterPro" id="IPR047109">
    <property type="entry name" value="CAD-like"/>
</dbReference>
<evidence type="ECO:0000313" key="5">
    <source>
        <dbReference type="Proteomes" id="UP000480178"/>
    </source>
</evidence>
<dbReference type="KEGG" id="rhoz:GXP67_06000"/>
<keyword evidence="1" id="KW-0479">Metal-binding</keyword>
<accession>A0A6C0GES0</accession>